<dbReference type="CDD" id="cd22343">
    <property type="entry name" value="PDDEXK_lambda_exonuclease-like"/>
    <property type="match status" value="1"/>
</dbReference>
<reference evidence="2" key="1">
    <citation type="submission" date="2020-08" db="EMBL/GenBank/DDBJ databases">
        <title>Spodoptera exigua strain:BAW_Kor-Di-RS1 Genome sequencing and assembly.</title>
        <authorList>
            <person name="Kim J."/>
            <person name="Nam H.Y."/>
            <person name="Kwon M."/>
            <person name="Choi J.H."/>
            <person name="Cho S.R."/>
            <person name="Kim G.-H."/>
        </authorList>
    </citation>
    <scope>NUCLEOTIDE SEQUENCE</scope>
    <source>
        <strain evidence="2">BAW_Kor-Di-RS1</strain>
        <tissue evidence="2">Whole-body</tissue>
    </source>
</reference>
<evidence type="ECO:0000259" key="1">
    <source>
        <dbReference type="Pfam" id="PF09588"/>
    </source>
</evidence>
<feature type="domain" description="YqaJ viral recombinase" evidence="1">
    <location>
        <begin position="444"/>
        <end position="566"/>
    </location>
</feature>
<name>A0A835G1R8_SPOEX</name>
<proteinExistence type="predicted"/>
<feature type="non-terminal residue" evidence="2">
    <location>
        <position position="624"/>
    </location>
</feature>
<evidence type="ECO:0000313" key="2">
    <source>
        <dbReference type="EMBL" id="KAF9406103.1"/>
    </source>
</evidence>
<dbReference type="PANTHER" id="PTHR39953">
    <property type="entry name" value="RE54151P"/>
    <property type="match status" value="1"/>
</dbReference>
<dbReference type="AlphaFoldDB" id="A0A835G1R8"/>
<comment type="caution">
    <text evidence="2">The sequence shown here is derived from an EMBL/GenBank/DDBJ whole genome shotgun (WGS) entry which is preliminary data.</text>
</comment>
<accession>A0A835G1R8</accession>
<dbReference type="Proteomes" id="UP000648187">
    <property type="component" value="Unassembled WGS sequence"/>
</dbReference>
<dbReference type="InterPro" id="IPR011604">
    <property type="entry name" value="PDDEXK-like_dom_sf"/>
</dbReference>
<dbReference type="GO" id="GO:0006281">
    <property type="term" value="P:DNA repair"/>
    <property type="evidence" value="ECO:0007669"/>
    <property type="project" value="UniProtKB-ARBA"/>
</dbReference>
<dbReference type="PANTHER" id="PTHR39953:SF1">
    <property type="entry name" value="RE54151P"/>
    <property type="match status" value="1"/>
</dbReference>
<sequence>NSVLQRWRGIKVTFNKFEKKLKDASRSGSGFKNIKEYHLYKQLQFLKKNLQNETTTSINESENEQDNQEGILPSLERLDDNKTLIFQSRVLQILTELHQPHGYYYPNSNYQGGYQTQHFATSQQTPLIRPQSSNIPDQIDSPIRLTVVEGMVTLGDALPHEIASQQFVSTVNNKLLSNKYHAIIHLVCKSFYKLSVFYERFTMTDNFVKADSRNLPKVENIMILEYVATCSHHNLAEIRGAKILMSSRDSYINTAVGYVKVNRTGSDCIVSAKVVPEHRISKKLYTVNCKIDEQDNNIINATCEDCPASAGGCKHSLLLLFWLAKKTSEPSSTAVQCYWNKPSLTSASTGPVKIPKLMPKDTTVLTEFREQCLRRNLSDSLIMKFCDGLKTNSKNIFDIMLAFVDDETIHDYTNFRKYLKRIFNNIVIEEIKLKTIRQADSKYWHNIRQGRLTASKLYAAAHSHSEGALVEQILGGYKVPETKAIQRGRRLESRVLKEIEDKLQVKIERSGFILIDGILGASPDGIGEDFVVEVKCPSSEKAIERYLKNDVISEKIKTQIMCQMMACKKNKGLFCVADPLFETTKNIHVLWVDYDEAYIRDIIKKAEVFWSTFIFPKLLESAKK</sequence>
<organism evidence="2 3">
    <name type="scientific">Spodoptera exigua</name>
    <name type="common">Beet armyworm</name>
    <name type="synonym">Noctua fulgens</name>
    <dbReference type="NCBI Taxonomy" id="7107"/>
    <lineage>
        <taxon>Eukaryota</taxon>
        <taxon>Metazoa</taxon>
        <taxon>Ecdysozoa</taxon>
        <taxon>Arthropoda</taxon>
        <taxon>Hexapoda</taxon>
        <taxon>Insecta</taxon>
        <taxon>Pterygota</taxon>
        <taxon>Neoptera</taxon>
        <taxon>Endopterygota</taxon>
        <taxon>Lepidoptera</taxon>
        <taxon>Glossata</taxon>
        <taxon>Ditrysia</taxon>
        <taxon>Noctuoidea</taxon>
        <taxon>Noctuidae</taxon>
        <taxon>Amphipyrinae</taxon>
        <taxon>Spodoptera</taxon>
    </lineage>
</organism>
<evidence type="ECO:0000313" key="3">
    <source>
        <dbReference type="Proteomes" id="UP000648187"/>
    </source>
</evidence>
<dbReference type="InterPro" id="IPR011335">
    <property type="entry name" value="Restrct_endonuc-II-like"/>
</dbReference>
<gene>
    <name evidence="2" type="ORF">HW555_013409</name>
</gene>
<dbReference type="SUPFAM" id="SSF52980">
    <property type="entry name" value="Restriction endonuclease-like"/>
    <property type="match status" value="1"/>
</dbReference>
<dbReference type="EMBL" id="JACKWZ010000639">
    <property type="protein sequence ID" value="KAF9406103.1"/>
    <property type="molecule type" value="Genomic_DNA"/>
</dbReference>
<dbReference type="InterPro" id="IPR019080">
    <property type="entry name" value="YqaJ_viral_recombinase"/>
</dbReference>
<dbReference type="Gene3D" id="3.90.320.10">
    <property type="match status" value="1"/>
</dbReference>
<protein>
    <recommendedName>
        <fullName evidence="1">YqaJ viral recombinase domain-containing protein</fullName>
    </recommendedName>
</protein>
<keyword evidence="3" id="KW-1185">Reference proteome</keyword>
<dbReference type="Pfam" id="PF09588">
    <property type="entry name" value="YqaJ"/>
    <property type="match status" value="1"/>
</dbReference>